<dbReference type="PROSITE" id="PS50110">
    <property type="entry name" value="RESPONSE_REGULATORY"/>
    <property type="match status" value="1"/>
</dbReference>
<evidence type="ECO:0000256" key="2">
    <source>
        <dbReference type="ARBA" id="ARBA00012438"/>
    </source>
</evidence>
<dbReference type="InterPro" id="IPR029016">
    <property type="entry name" value="GAF-like_dom_sf"/>
</dbReference>
<evidence type="ECO:0000313" key="11">
    <source>
        <dbReference type="Proteomes" id="UP001180081"/>
    </source>
</evidence>
<evidence type="ECO:0000256" key="5">
    <source>
        <dbReference type="ARBA" id="ARBA00022777"/>
    </source>
</evidence>
<dbReference type="Gene3D" id="3.30.450.40">
    <property type="match status" value="1"/>
</dbReference>
<dbReference type="PANTHER" id="PTHR42878:SF15">
    <property type="entry name" value="BACTERIOPHYTOCHROME"/>
    <property type="match status" value="1"/>
</dbReference>
<dbReference type="CDD" id="cd00082">
    <property type="entry name" value="HisKA"/>
    <property type="match status" value="1"/>
</dbReference>
<gene>
    <name evidence="10" type="ORF">QWZ03_07675</name>
</gene>
<dbReference type="Pfam" id="PF02518">
    <property type="entry name" value="HATPase_c"/>
    <property type="match status" value="1"/>
</dbReference>
<sequence length="584" mass="63834">MDASSSYDRSAITILVVEDSPTQAAQLRMVLEAEQFTVLMAENGRAALAVLRETLPTMVITDVVMPEMDGYQLCDTIKKDPALHDIPVIMMTSLVSWDDITRSLECGATHFLRKPYDPVALISRINYILLNMELRHGRKVQMGLEIILAGKKVFVNSDRQQILDMLISTYDEALRLNEELQQQQEAIAQSNRILRSLYALAGSLSNAATPKDACQTALQGMTELLGYQAAWVLLPDGKAGLDTLCSKSLLPAPPRSEVCLGLSLLPPDGRNAPVHIADCACLRGTGAAALPHPHVIAPLSTAQGVAGVINALPRSGAVFDGEDLKVIGMVARQLSEALERLQLIESLNQRAVQLQEANKELESFSYSVSHDLRAPLRAIEGFSQLLQRHLGGGLDAEASRLLTVIREGSMKMDGLIISLMEFSRVGKVPLRVRQVDMTQLAQGVWLELQSDNRDNEVVYQVASLPPALGDPVLLKQVWVNLLSNALKYSRGRSRQVIEVAGRLDGALAVYSVRDNGAGFNMAYYDKLFGVFQRLHGEHEFPGTGIGLANVKRIVSRHGGEVWAEGREGEGAVFYFSLPLTAHEG</sequence>
<dbReference type="InterPro" id="IPR050351">
    <property type="entry name" value="BphY/WalK/GraS-like"/>
</dbReference>
<keyword evidence="5" id="KW-0418">Kinase</keyword>
<dbReference type="PRINTS" id="PR00344">
    <property type="entry name" value="BCTRLSENSOR"/>
</dbReference>
<keyword evidence="3 6" id="KW-0597">Phosphoprotein</keyword>
<organism evidence="10 11">
    <name type="scientific">Chitinimonas viridis</name>
    <dbReference type="NCBI Taxonomy" id="664880"/>
    <lineage>
        <taxon>Bacteria</taxon>
        <taxon>Pseudomonadati</taxon>
        <taxon>Pseudomonadota</taxon>
        <taxon>Betaproteobacteria</taxon>
        <taxon>Neisseriales</taxon>
        <taxon>Chitinibacteraceae</taxon>
        <taxon>Chitinimonas</taxon>
    </lineage>
</organism>
<dbReference type="SUPFAM" id="SSF55874">
    <property type="entry name" value="ATPase domain of HSP90 chaperone/DNA topoisomerase II/histidine kinase"/>
    <property type="match status" value="1"/>
</dbReference>
<evidence type="ECO:0000256" key="4">
    <source>
        <dbReference type="ARBA" id="ARBA00022679"/>
    </source>
</evidence>
<comment type="catalytic activity">
    <reaction evidence="1">
        <text>ATP + protein L-histidine = ADP + protein N-phospho-L-histidine.</text>
        <dbReference type="EC" id="2.7.13.3"/>
    </reaction>
</comment>
<dbReference type="InterPro" id="IPR005467">
    <property type="entry name" value="His_kinase_dom"/>
</dbReference>
<dbReference type="PANTHER" id="PTHR42878">
    <property type="entry name" value="TWO-COMPONENT HISTIDINE KINASE"/>
    <property type="match status" value="1"/>
</dbReference>
<dbReference type="Pfam" id="PF00512">
    <property type="entry name" value="HisKA"/>
    <property type="match status" value="1"/>
</dbReference>
<dbReference type="InterPro" id="IPR003018">
    <property type="entry name" value="GAF"/>
</dbReference>
<dbReference type="Gene3D" id="3.30.565.10">
    <property type="entry name" value="Histidine kinase-like ATPase, C-terminal domain"/>
    <property type="match status" value="1"/>
</dbReference>
<comment type="caution">
    <text evidence="10">The sequence shown here is derived from an EMBL/GenBank/DDBJ whole genome shotgun (WGS) entry which is preliminary data.</text>
</comment>
<evidence type="ECO:0000256" key="1">
    <source>
        <dbReference type="ARBA" id="ARBA00000085"/>
    </source>
</evidence>
<dbReference type="RefSeq" id="WP_290332170.1">
    <property type="nucleotide sequence ID" value="NZ_JAUFPU010000005.1"/>
</dbReference>
<evidence type="ECO:0000256" key="3">
    <source>
        <dbReference type="ARBA" id="ARBA00022553"/>
    </source>
</evidence>
<dbReference type="EMBL" id="JAUFPU010000005">
    <property type="protein sequence ID" value="MDN3576642.1"/>
    <property type="molecule type" value="Genomic_DNA"/>
</dbReference>
<evidence type="ECO:0000259" key="9">
    <source>
        <dbReference type="PROSITE" id="PS50110"/>
    </source>
</evidence>
<dbReference type="SUPFAM" id="SSF47384">
    <property type="entry name" value="Homodimeric domain of signal transducing histidine kinase"/>
    <property type="match status" value="1"/>
</dbReference>
<feature type="modified residue" description="4-aspartylphosphate" evidence="6">
    <location>
        <position position="62"/>
    </location>
</feature>
<proteinExistence type="predicted"/>
<dbReference type="EC" id="2.7.13.3" evidence="2"/>
<name>A0ABT8B493_9NEIS</name>
<evidence type="ECO:0000313" key="10">
    <source>
        <dbReference type="EMBL" id="MDN3576642.1"/>
    </source>
</evidence>
<dbReference type="InterPro" id="IPR001789">
    <property type="entry name" value="Sig_transdc_resp-reg_receiver"/>
</dbReference>
<dbReference type="PROSITE" id="PS50109">
    <property type="entry name" value="HIS_KIN"/>
    <property type="match status" value="1"/>
</dbReference>
<dbReference type="SUPFAM" id="SSF52172">
    <property type="entry name" value="CheY-like"/>
    <property type="match status" value="1"/>
</dbReference>
<accession>A0ABT8B493</accession>
<keyword evidence="7" id="KW-0175">Coiled coil</keyword>
<feature type="coiled-coil region" evidence="7">
    <location>
        <begin position="163"/>
        <end position="193"/>
    </location>
</feature>
<dbReference type="SMART" id="SM00448">
    <property type="entry name" value="REC"/>
    <property type="match status" value="1"/>
</dbReference>
<dbReference type="SMART" id="SM00387">
    <property type="entry name" value="HATPase_c"/>
    <property type="match status" value="1"/>
</dbReference>
<feature type="domain" description="Response regulatory" evidence="9">
    <location>
        <begin position="13"/>
        <end position="129"/>
    </location>
</feature>
<dbReference type="Proteomes" id="UP001180081">
    <property type="component" value="Unassembled WGS sequence"/>
</dbReference>
<evidence type="ECO:0000256" key="6">
    <source>
        <dbReference type="PROSITE-ProRule" id="PRU00169"/>
    </source>
</evidence>
<dbReference type="SUPFAM" id="SSF55781">
    <property type="entry name" value="GAF domain-like"/>
    <property type="match status" value="1"/>
</dbReference>
<dbReference type="InterPro" id="IPR036890">
    <property type="entry name" value="HATPase_C_sf"/>
</dbReference>
<feature type="domain" description="Histidine kinase" evidence="8">
    <location>
        <begin position="367"/>
        <end position="581"/>
    </location>
</feature>
<dbReference type="Gene3D" id="1.10.287.130">
    <property type="match status" value="1"/>
</dbReference>
<evidence type="ECO:0000256" key="7">
    <source>
        <dbReference type="SAM" id="Coils"/>
    </source>
</evidence>
<evidence type="ECO:0000259" key="8">
    <source>
        <dbReference type="PROSITE" id="PS50109"/>
    </source>
</evidence>
<dbReference type="InterPro" id="IPR003661">
    <property type="entry name" value="HisK_dim/P_dom"/>
</dbReference>
<reference evidence="10" key="1">
    <citation type="journal article" date="2014" name="Int. J. Syst. Evol. Microbiol.">
        <title>Complete genome of a new Firmicutes species belonging to the dominant human colonic microbiota ('Ruminococcus bicirculans') reveals two chromosomes and a selective capacity to utilize plant glucans.</title>
        <authorList>
            <consortium name="NISC Comparative Sequencing Program"/>
            <person name="Wegmann U."/>
            <person name="Louis P."/>
            <person name="Goesmann A."/>
            <person name="Henrissat B."/>
            <person name="Duncan S.H."/>
            <person name="Flint H.J."/>
        </authorList>
    </citation>
    <scope>NUCLEOTIDE SEQUENCE</scope>
    <source>
        <strain evidence="10">CECT 7703</strain>
    </source>
</reference>
<dbReference type="SMART" id="SM00388">
    <property type="entry name" value="HisKA"/>
    <property type="match status" value="1"/>
</dbReference>
<protein>
    <recommendedName>
        <fullName evidence="2">histidine kinase</fullName>
        <ecNumber evidence="2">2.7.13.3</ecNumber>
    </recommendedName>
</protein>
<dbReference type="InterPro" id="IPR003594">
    <property type="entry name" value="HATPase_dom"/>
</dbReference>
<reference evidence="10" key="2">
    <citation type="submission" date="2023-06" db="EMBL/GenBank/DDBJ databases">
        <authorList>
            <person name="Lucena T."/>
            <person name="Sun Q."/>
        </authorList>
    </citation>
    <scope>NUCLEOTIDE SEQUENCE</scope>
    <source>
        <strain evidence="10">CECT 7703</strain>
    </source>
</reference>
<dbReference type="InterPro" id="IPR036097">
    <property type="entry name" value="HisK_dim/P_sf"/>
</dbReference>
<dbReference type="Pfam" id="PF13185">
    <property type="entry name" value="GAF_2"/>
    <property type="match status" value="1"/>
</dbReference>
<keyword evidence="11" id="KW-1185">Reference proteome</keyword>
<dbReference type="InterPro" id="IPR011006">
    <property type="entry name" value="CheY-like_superfamily"/>
</dbReference>
<dbReference type="Pfam" id="PF00072">
    <property type="entry name" value="Response_reg"/>
    <property type="match status" value="1"/>
</dbReference>
<dbReference type="Gene3D" id="3.40.50.2300">
    <property type="match status" value="1"/>
</dbReference>
<keyword evidence="4" id="KW-0808">Transferase</keyword>
<dbReference type="InterPro" id="IPR004358">
    <property type="entry name" value="Sig_transdc_His_kin-like_C"/>
</dbReference>